<dbReference type="AlphaFoldDB" id="A0A1C4U286"/>
<dbReference type="Pfam" id="PF01370">
    <property type="entry name" value="Epimerase"/>
    <property type="match status" value="1"/>
</dbReference>
<evidence type="ECO:0000313" key="2">
    <source>
        <dbReference type="EMBL" id="SCE65717.1"/>
    </source>
</evidence>
<keyword evidence="3" id="KW-1185">Reference proteome</keyword>
<evidence type="ECO:0000313" key="3">
    <source>
        <dbReference type="Proteomes" id="UP000198243"/>
    </source>
</evidence>
<dbReference type="InterPro" id="IPR051783">
    <property type="entry name" value="NAD(P)-dependent_oxidoreduct"/>
</dbReference>
<dbReference type="GO" id="GO:0004029">
    <property type="term" value="F:aldehyde dehydrogenase (NAD+) activity"/>
    <property type="evidence" value="ECO:0007669"/>
    <property type="project" value="TreeGrafter"/>
</dbReference>
<dbReference type="PANTHER" id="PTHR48079:SF6">
    <property type="entry name" value="NAD(P)-BINDING DOMAIN-CONTAINING PROTEIN-RELATED"/>
    <property type="match status" value="1"/>
</dbReference>
<dbReference type="Gene3D" id="3.40.50.720">
    <property type="entry name" value="NAD(P)-binding Rossmann-like Domain"/>
    <property type="match status" value="1"/>
</dbReference>
<protein>
    <submittedName>
        <fullName evidence="2">Nucleoside-diphosphate-sugar epimerase</fullName>
    </submittedName>
</protein>
<dbReference type="RefSeq" id="WP_197701209.1">
    <property type="nucleotide sequence ID" value="NZ_LT607412.1"/>
</dbReference>
<dbReference type="PANTHER" id="PTHR48079">
    <property type="entry name" value="PROTEIN YEEZ"/>
    <property type="match status" value="1"/>
</dbReference>
<feature type="domain" description="NAD-dependent epimerase/dehydratase" evidence="1">
    <location>
        <begin position="11"/>
        <end position="229"/>
    </location>
</feature>
<dbReference type="GO" id="GO:0005737">
    <property type="term" value="C:cytoplasm"/>
    <property type="evidence" value="ECO:0007669"/>
    <property type="project" value="TreeGrafter"/>
</dbReference>
<dbReference type="EMBL" id="LT607412">
    <property type="protein sequence ID" value="SCE65717.1"/>
    <property type="molecule type" value="Genomic_DNA"/>
</dbReference>
<gene>
    <name evidence="2" type="ORF">GA0070607_0033</name>
</gene>
<organism evidence="2 3">
    <name type="scientific">Micromonospora coriariae</name>
    <dbReference type="NCBI Taxonomy" id="285665"/>
    <lineage>
        <taxon>Bacteria</taxon>
        <taxon>Bacillati</taxon>
        <taxon>Actinomycetota</taxon>
        <taxon>Actinomycetes</taxon>
        <taxon>Micromonosporales</taxon>
        <taxon>Micromonosporaceae</taxon>
        <taxon>Micromonospora</taxon>
    </lineage>
</organism>
<dbReference type="InterPro" id="IPR001509">
    <property type="entry name" value="Epimerase_deHydtase"/>
</dbReference>
<proteinExistence type="predicted"/>
<accession>A0A1C4U286</accession>
<evidence type="ECO:0000259" key="1">
    <source>
        <dbReference type="Pfam" id="PF01370"/>
    </source>
</evidence>
<reference evidence="3" key="1">
    <citation type="submission" date="2016-06" db="EMBL/GenBank/DDBJ databases">
        <authorList>
            <person name="Varghese N."/>
            <person name="Submissions Spin"/>
        </authorList>
    </citation>
    <scope>NUCLEOTIDE SEQUENCE [LARGE SCALE GENOMIC DNA]</scope>
    <source>
        <strain evidence="3">DSM 44875</strain>
    </source>
</reference>
<sequence length="306" mass="33341">MAMTEMKNQSVIVAGASGVFGRHIREALTDAGHTVLGVGRGEGNEIRADLLDRDGLLRAFEGIKADVVVHAATALRKPPMMHKGMFGTDDLRVTGTANLIKAAKLAGVRRFVGENVAVGYGYRDFGDRVLTEADEFGASVTDPNINRHLEGMREKERLPRESGLEAISLRFGFFYGPGGTETMVHMLRKRQLPAFNDHGHISPWTHLADAAAAVVAAIDRGRPGEAYNVVDDHMGFGEMIRAIAETFGTPKPFTVPTWMMAVAPYMHLMLGVTLRVSSEKARRELGWQPAYATVLDGLRAQAHGHV</sequence>
<name>A0A1C4U286_9ACTN</name>
<dbReference type="SUPFAM" id="SSF51735">
    <property type="entry name" value="NAD(P)-binding Rossmann-fold domains"/>
    <property type="match status" value="1"/>
</dbReference>
<dbReference type="InterPro" id="IPR036291">
    <property type="entry name" value="NAD(P)-bd_dom_sf"/>
</dbReference>
<dbReference type="Proteomes" id="UP000198243">
    <property type="component" value="Chromosome I"/>
</dbReference>